<dbReference type="OrthoDB" id="7062584at2"/>
<dbReference type="PROSITE" id="PS50943">
    <property type="entry name" value="HTH_CROC1"/>
    <property type="match status" value="1"/>
</dbReference>
<feature type="compositionally biased region" description="Basic and acidic residues" evidence="1">
    <location>
        <begin position="11"/>
        <end position="21"/>
    </location>
</feature>
<dbReference type="CDD" id="cd00093">
    <property type="entry name" value="HTH_XRE"/>
    <property type="match status" value="1"/>
</dbReference>
<dbReference type="Pfam" id="PF13560">
    <property type="entry name" value="HTH_31"/>
    <property type="match status" value="1"/>
</dbReference>
<dbReference type="InterPro" id="IPR001387">
    <property type="entry name" value="Cro/C1-type_HTH"/>
</dbReference>
<feature type="domain" description="HTH cro/C1-type" evidence="2">
    <location>
        <begin position="22"/>
        <end position="76"/>
    </location>
</feature>
<proteinExistence type="predicted"/>
<evidence type="ECO:0000259" key="2">
    <source>
        <dbReference type="PROSITE" id="PS50943"/>
    </source>
</evidence>
<dbReference type="SMART" id="SM00530">
    <property type="entry name" value="HTH_XRE"/>
    <property type="match status" value="1"/>
</dbReference>
<gene>
    <name evidence="3" type="ORF">SFRA_031595</name>
</gene>
<accession>A0A3R7H6F4</accession>
<dbReference type="InterPro" id="IPR024747">
    <property type="entry name" value="Pyridox_Oxase-rel"/>
</dbReference>
<name>A0A3R7H6F4_9ACTN</name>
<dbReference type="Proteomes" id="UP000028058">
    <property type="component" value="Unassembled WGS sequence"/>
</dbReference>
<evidence type="ECO:0000256" key="1">
    <source>
        <dbReference type="SAM" id="MobiDB-lite"/>
    </source>
</evidence>
<feature type="region of interest" description="Disordered" evidence="1">
    <location>
        <begin position="1"/>
        <end position="21"/>
    </location>
</feature>
<evidence type="ECO:0000313" key="3">
    <source>
        <dbReference type="EMBL" id="RKM90737.1"/>
    </source>
</evidence>
<organism evidence="3 4">
    <name type="scientific">Streptomyces xinghaiensis</name>
    <dbReference type="NCBI Taxonomy" id="1038928"/>
    <lineage>
        <taxon>Bacteria</taxon>
        <taxon>Bacillati</taxon>
        <taxon>Actinomycetota</taxon>
        <taxon>Actinomycetes</taxon>
        <taxon>Kitasatosporales</taxon>
        <taxon>Streptomycetaceae</taxon>
        <taxon>Streptomyces</taxon>
    </lineage>
</organism>
<feature type="compositionally biased region" description="Basic residues" evidence="1">
    <location>
        <begin position="1"/>
        <end position="10"/>
    </location>
</feature>
<sequence>MAVSHKAAHRPAHDGGDIGRRVARQRERLGLSREQLATRAGMAPGYLEYLEEHPADPSGPGLLKLAGALETTVSALRGGFPCPPPERGRPGDHPQLRDLGPEECRDRLAAHGVGRIAVSAEEGPVIVPVNYLVRDDMIAFRARPGTPPATAPGQEVAFEVDEVDEMLSQGWSVLVTGRARAATGHEAALLDEQAPTEPWAGDEQDRWVLIAPEHVSGRRMHLG</sequence>
<dbReference type="InterPro" id="IPR012349">
    <property type="entry name" value="Split_barrel_FMN-bd"/>
</dbReference>
<dbReference type="SUPFAM" id="SSF47413">
    <property type="entry name" value="lambda repressor-like DNA-binding domains"/>
    <property type="match status" value="1"/>
</dbReference>
<reference evidence="3 4" key="1">
    <citation type="journal article" date="2014" name="Genome Announc.">
        <title>Draft Genome Sequence of Streptomyces fradiae ATCC 19609, a Strain Highly Sensitive to Antibiotics.</title>
        <authorList>
            <person name="Bekker O.B."/>
            <person name="Klimina K.M."/>
            <person name="Vatlin A.A."/>
            <person name="Zakharevich N.V."/>
            <person name="Kasianov A.S."/>
            <person name="Danilenko V.N."/>
        </authorList>
    </citation>
    <scope>NUCLEOTIDE SEQUENCE [LARGE SCALE GENOMIC DNA]</scope>
    <source>
        <strain evidence="3 4">ATCC 19609</strain>
    </source>
</reference>
<dbReference type="Pfam" id="PF12900">
    <property type="entry name" value="Pyridox_ox_2"/>
    <property type="match status" value="1"/>
</dbReference>
<dbReference type="SUPFAM" id="SSF50475">
    <property type="entry name" value="FMN-binding split barrel"/>
    <property type="match status" value="1"/>
</dbReference>
<dbReference type="InterPro" id="IPR010982">
    <property type="entry name" value="Lambda_DNA-bd_dom_sf"/>
</dbReference>
<dbReference type="GO" id="GO:0003677">
    <property type="term" value="F:DNA binding"/>
    <property type="evidence" value="ECO:0007669"/>
    <property type="project" value="InterPro"/>
</dbReference>
<comment type="caution">
    <text evidence="3">The sequence shown here is derived from an EMBL/GenBank/DDBJ whole genome shotgun (WGS) entry which is preliminary data.</text>
</comment>
<dbReference type="Gene3D" id="1.10.260.40">
    <property type="entry name" value="lambda repressor-like DNA-binding domains"/>
    <property type="match status" value="1"/>
</dbReference>
<evidence type="ECO:0000313" key="4">
    <source>
        <dbReference type="Proteomes" id="UP000028058"/>
    </source>
</evidence>
<dbReference type="Gene3D" id="2.30.110.10">
    <property type="entry name" value="Electron Transport, Fmn-binding Protein, Chain A"/>
    <property type="match status" value="1"/>
</dbReference>
<protein>
    <submittedName>
        <fullName evidence="3">Helix-turn-helix domain-containing protein</fullName>
    </submittedName>
</protein>
<dbReference type="AlphaFoldDB" id="A0A3R7H6F4"/>
<keyword evidence="4" id="KW-1185">Reference proteome</keyword>
<dbReference type="EMBL" id="JNAD02000023">
    <property type="protein sequence ID" value="RKM90737.1"/>
    <property type="molecule type" value="Genomic_DNA"/>
</dbReference>